<dbReference type="Proteomes" id="UP000674416">
    <property type="component" value="Unassembled WGS sequence"/>
</dbReference>
<accession>A0ABS4D2U9</accession>
<feature type="region of interest" description="Disordered" evidence="1">
    <location>
        <begin position="35"/>
        <end position="65"/>
    </location>
</feature>
<name>A0ABS4D2U9_9BACI</name>
<evidence type="ECO:0000256" key="1">
    <source>
        <dbReference type="SAM" id="MobiDB-lite"/>
    </source>
</evidence>
<keyword evidence="3" id="KW-1185">Reference proteome</keyword>
<dbReference type="EMBL" id="JAFDST010000008">
    <property type="protein sequence ID" value="MBP1083930.1"/>
    <property type="molecule type" value="Genomic_DNA"/>
</dbReference>
<sequence length="91" mass="9970">MKKWIFLSALIVVGFFATGLGEFVKAEDHNLDPIGSQIGWEDGDDNNPVVENDGPDDGAIDYSSDAVSKPKISKISDEVRLYPSGPEEWDN</sequence>
<evidence type="ECO:0000313" key="3">
    <source>
        <dbReference type="Proteomes" id="UP000674416"/>
    </source>
</evidence>
<evidence type="ECO:0000313" key="2">
    <source>
        <dbReference type="EMBL" id="MBP1083930.1"/>
    </source>
</evidence>
<proteinExistence type="predicted"/>
<comment type="caution">
    <text evidence="2">The sequence shown here is derived from an EMBL/GenBank/DDBJ whole genome shotgun (WGS) entry which is preliminary data.</text>
</comment>
<organism evidence="2 3">
    <name type="scientific">Bacillus capparidis</name>
    <dbReference type="NCBI Taxonomy" id="1840411"/>
    <lineage>
        <taxon>Bacteria</taxon>
        <taxon>Bacillati</taxon>
        <taxon>Bacillota</taxon>
        <taxon>Bacilli</taxon>
        <taxon>Bacillales</taxon>
        <taxon>Bacillaceae</taxon>
        <taxon>Bacillus</taxon>
    </lineage>
</organism>
<evidence type="ECO:0008006" key="4">
    <source>
        <dbReference type="Google" id="ProtNLM"/>
    </source>
</evidence>
<reference evidence="2 3" key="1">
    <citation type="submission" date="2021-01" db="EMBL/GenBank/DDBJ databases">
        <title>Genomic Encyclopedia of Type Strains, Phase IV (KMG-IV): sequencing the most valuable type-strain genomes for metagenomic binning, comparative biology and taxonomic classification.</title>
        <authorList>
            <person name="Goeker M."/>
        </authorList>
    </citation>
    <scope>NUCLEOTIDE SEQUENCE [LARGE SCALE GENOMIC DNA]</scope>
    <source>
        <strain evidence="2 3">DSM 103394</strain>
    </source>
</reference>
<gene>
    <name evidence="2" type="ORF">JOC74_004477</name>
</gene>
<dbReference type="RefSeq" id="WP_053605588.1">
    <property type="nucleotide sequence ID" value="NZ_JAFDST010000008.1"/>
</dbReference>
<protein>
    <recommendedName>
        <fullName evidence="4">Secreted protein</fullName>
    </recommendedName>
</protein>